<dbReference type="InterPro" id="IPR001841">
    <property type="entry name" value="Znf_RING"/>
</dbReference>
<feature type="compositionally biased region" description="Basic and acidic residues" evidence="7">
    <location>
        <begin position="1018"/>
        <end position="1035"/>
    </location>
</feature>
<dbReference type="GO" id="GO:0019899">
    <property type="term" value="F:enzyme binding"/>
    <property type="evidence" value="ECO:0007669"/>
    <property type="project" value="UniProtKB-ARBA"/>
</dbReference>
<feature type="compositionally biased region" description="Basic and acidic residues" evidence="7">
    <location>
        <begin position="713"/>
        <end position="758"/>
    </location>
</feature>
<dbReference type="InterPro" id="IPR013083">
    <property type="entry name" value="Znf_RING/FYVE/PHD"/>
</dbReference>
<keyword evidence="2" id="KW-0479">Metal-binding</keyword>
<dbReference type="Gene3D" id="4.10.60.10">
    <property type="entry name" value="Zinc finger, CCHC-type"/>
    <property type="match status" value="1"/>
</dbReference>
<feature type="compositionally biased region" description="Basic residues" evidence="7">
    <location>
        <begin position="1183"/>
        <end position="1192"/>
    </location>
</feature>
<feature type="compositionally biased region" description="Basic residues" evidence="7">
    <location>
        <begin position="699"/>
        <end position="712"/>
    </location>
</feature>
<feature type="compositionally biased region" description="Basic residues" evidence="7">
    <location>
        <begin position="898"/>
        <end position="910"/>
    </location>
</feature>
<dbReference type="GO" id="GO:0061630">
    <property type="term" value="F:ubiquitin protein ligase activity"/>
    <property type="evidence" value="ECO:0007669"/>
    <property type="project" value="InterPro"/>
</dbReference>
<dbReference type="SUPFAM" id="SSF57756">
    <property type="entry name" value="Retrovirus zinc finger-like domains"/>
    <property type="match status" value="1"/>
</dbReference>
<evidence type="ECO:0000256" key="3">
    <source>
        <dbReference type="ARBA" id="ARBA00022771"/>
    </source>
</evidence>
<dbReference type="Proteomes" id="UP000746747">
    <property type="component" value="Unassembled WGS sequence"/>
</dbReference>
<feature type="domain" description="RING-type" evidence="8">
    <location>
        <begin position="235"/>
        <end position="273"/>
    </location>
</feature>
<evidence type="ECO:0000313" key="11">
    <source>
        <dbReference type="EMBL" id="CAG9533168.1"/>
    </source>
</evidence>
<feature type="compositionally biased region" description="Basic and acidic residues" evidence="7">
    <location>
        <begin position="1254"/>
        <end position="1265"/>
    </location>
</feature>
<dbReference type="InterPro" id="IPR025829">
    <property type="entry name" value="Zn_knuckle_CX2CX3GHX4C"/>
</dbReference>
<feature type="compositionally biased region" description="Basic residues" evidence="7">
    <location>
        <begin position="1165"/>
        <end position="1174"/>
    </location>
</feature>
<feature type="compositionally biased region" description="Basic and acidic residues" evidence="7">
    <location>
        <begin position="1084"/>
        <end position="1164"/>
    </location>
</feature>
<dbReference type="Pfam" id="PF08783">
    <property type="entry name" value="DWNN"/>
    <property type="match status" value="1"/>
</dbReference>
<evidence type="ECO:0000259" key="8">
    <source>
        <dbReference type="PROSITE" id="PS50089"/>
    </source>
</evidence>
<feature type="region of interest" description="Disordered" evidence="7">
    <location>
        <begin position="1008"/>
        <end position="1265"/>
    </location>
</feature>
<dbReference type="PROSITE" id="PS51282">
    <property type="entry name" value="DWNN"/>
    <property type="match status" value="1"/>
</dbReference>
<organism evidence="11 12">
    <name type="scientific">Cercopithifilaria johnstoni</name>
    <dbReference type="NCBI Taxonomy" id="2874296"/>
    <lineage>
        <taxon>Eukaryota</taxon>
        <taxon>Metazoa</taxon>
        <taxon>Ecdysozoa</taxon>
        <taxon>Nematoda</taxon>
        <taxon>Chromadorea</taxon>
        <taxon>Rhabditida</taxon>
        <taxon>Spirurina</taxon>
        <taxon>Spiruromorpha</taxon>
        <taxon>Filarioidea</taxon>
        <taxon>Onchocercidae</taxon>
        <taxon>Cercopithifilaria</taxon>
    </lineage>
</organism>
<sequence length="1354" mass="153544">MSSIHYKFKATLEYKTLVFDGLHISVNDLKKEICEKENIKAESFDLVLTNAHTKRQYTGDELIPRNSSVIVQRIPRDNAGKLPKVQDTINSGIVTKPTPAEAPAVGHIDSEEFDKMTEEERLAHVKEVSTYKYLPSNFQKKTSSIMSGPPPPTYVCNRCSQSGHWYKNCPMLNTRRTTGITMDELMETTSDDPLAMLHPSGKYVVPIMHWKARQKKPEVAKPEPEIREIPPELKCPICSQLLRDAVLTTCCGDSFCADCLQQRLLETPNAKCPGTNCFQTAVSADKLVPNLKMRQAAEAFKHGAVYSTAFESANNSPRIDEQPVQSVSRVRIGLSGRPQQVQPAILIQQQQQQQQQKQQQQEAAVISSPQSQIQTSPAYVIQPSTNITIPAVLQSQTAIKQFPGNTVMSSPGTASAQSQPKVIAPTVVVPNVQQLTVAPPPLPLPVNVHQPPPGYPTILPPAQPIHVTTSSSTESIASGTHTARSISAAHLTTPPLLLPPGLQPPPPGLSAVIYPRVPAPPPIKDAWDEYLERKDKENRQRAAAPTSRRRRRSTRSTSYSSSSASSESSSQSSRSRSRSSSRDRNRSHRDKRRNDGREKHSSRRRDSRSPFRSSYASTRYHRDNLASSFNLYQHASNAAAIGLPGASLIHHRIPSFMNNYCSSQYASNQTSQITSYSSFNNGPVPSYRSSRTYLDERSRKHSPRSVQNRRRNGSRERHNDRKERTEERRRGRDGDERTRREDRERRPKEDSDREERRQKKDKYKRRQEKESKETENATEGKQGNTFKIEEDKDVYSGDLKKIGVDGEVKKETTPLIENKGAENDVGNVENNVEKENDTVDEALPDETATESGVSGFQIDHDDGSGAEAENENEGLDDEKEANNITTEVMEEDKDRSEKKKHKKKKRKHRKHEGDGLEDDETGRKKHKKHKRSKEEKEQRKQEREKRREERRRRRQEREAGRVNTAENVENKGSEYEISSVVTGIHENAMNVDVKINMDEVKKTAVLGSVELTNSGIPEQKREEKAVKGNKPREAQEGSGNGKKSDGKEGRNNDSPSLPKNNERKNARERFRHEKDRRHKHDSSRKRDESKDDSRINRKRSNGKETRRNEDKDSRKEGDKFRKNDKNDEKMESRRLDNKEEKSRGGEREPRRCENIEKVEPESKKESRHKQHGGKRRSETSRPDHKRPRLRSHGSHDEQRNGTSMTDQKFISETSDAKKVEISEVDSMVRNETDPLLLNQKKSGLNSRTVSKAMDSVERTEIHEASGQKQLDEIKVSIEKELERKVEAVSASSNYNMPNLTVELKSGGEKRVTRENIFEGATPHFNARQKIKMILLSESERKAADRSSKKKSGVK</sequence>
<evidence type="ECO:0000256" key="5">
    <source>
        <dbReference type="ARBA" id="ARBA00023242"/>
    </source>
</evidence>
<feature type="compositionally biased region" description="Acidic residues" evidence="7">
    <location>
        <begin position="868"/>
        <end position="879"/>
    </location>
</feature>
<dbReference type="SUPFAM" id="SSF57850">
    <property type="entry name" value="RING/U-box"/>
    <property type="match status" value="1"/>
</dbReference>
<dbReference type="PROSITE" id="PS50089">
    <property type="entry name" value="ZF_RING_2"/>
    <property type="match status" value="1"/>
</dbReference>
<feature type="compositionally biased region" description="Basic residues" evidence="7">
    <location>
        <begin position="1074"/>
        <end position="1083"/>
    </location>
</feature>
<feature type="compositionally biased region" description="Basic and acidic residues" evidence="7">
    <location>
        <begin position="787"/>
        <end position="812"/>
    </location>
</feature>
<dbReference type="GO" id="GO:0003676">
    <property type="term" value="F:nucleic acid binding"/>
    <property type="evidence" value="ECO:0007669"/>
    <property type="project" value="InterPro"/>
</dbReference>
<feature type="compositionally biased region" description="Low complexity" evidence="7">
    <location>
        <begin position="555"/>
        <end position="574"/>
    </location>
</feature>
<feature type="domain" description="CCHC-type" evidence="9">
    <location>
        <begin position="156"/>
        <end position="170"/>
    </location>
</feature>
<dbReference type="PROSITE" id="PS50158">
    <property type="entry name" value="ZF_CCHC"/>
    <property type="match status" value="1"/>
</dbReference>
<gene>
    <name evidence="11" type="ORF">CJOHNSTONI_LOCUS3421</name>
</gene>
<dbReference type="Pfam" id="PF13696">
    <property type="entry name" value="zf-CCHC_2"/>
    <property type="match status" value="1"/>
</dbReference>
<keyword evidence="12" id="KW-1185">Reference proteome</keyword>
<evidence type="ECO:0000259" key="10">
    <source>
        <dbReference type="PROSITE" id="PS51282"/>
    </source>
</evidence>
<feature type="compositionally biased region" description="Basic and acidic residues" evidence="7">
    <location>
        <begin position="932"/>
        <end position="947"/>
    </location>
</feature>
<evidence type="ECO:0000259" key="9">
    <source>
        <dbReference type="PROSITE" id="PS50158"/>
    </source>
</evidence>
<feature type="compositionally biased region" description="Basic and acidic residues" evidence="7">
    <location>
        <begin position="1060"/>
        <end position="1073"/>
    </location>
</feature>
<dbReference type="GO" id="GO:0005634">
    <property type="term" value="C:nucleus"/>
    <property type="evidence" value="ECO:0007669"/>
    <property type="project" value="UniProtKB-SubCell"/>
</dbReference>
<evidence type="ECO:0000256" key="7">
    <source>
        <dbReference type="SAM" id="MobiDB-lite"/>
    </source>
</evidence>
<protein>
    <recommendedName>
        <fullName evidence="13">E3 ubiquitin-protein ligase RBBP6</fullName>
    </recommendedName>
</protein>
<dbReference type="SMART" id="SM01180">
    <property type="entry name" value="DWNN"/>
    <property type="match status" value="1"/>
</dbReference>
<dbReference type="PANTHER" id="PTHR15439:SF0">
    <property type="entry name" value="CELL DIVISION CYCLE AND APOPTOSIS REGULATOR PROTEIN 1-RELATED"/>
    <property type="match status" value="1"/>
</dbReference>
<evidence type="ECO:0000313" key="12">
    <source>
        <dbReference type="Proteomes" id="UP000746747"/>
    </source>
</evidence>
<dbReference type="GO" id="GO:0016567">
    <property type="term" value="P:protein ubiquitination"/>
    <property type="evidence" value="ECO:0007669"/>
    <property type="project" value="InterPro"/>
</dbReference>
<feature type="compositionally biased region" description="Basic and acidic residues" evidence="7">
    <location>
        <begin position="1214"/>
        <end position="1232"/>
    </location>
</feature>
<dbReference type="CDD" id="cd16620">
    <property type="entry name" value="vRING-HC-C4C4_RBBP6"/>
    <property type="match status" value="1"/>
</dbReference>
<evidence type="ECO:0000256" key="6">
    <source>
        <dbReference type="PROSITE-ProRule" id="PRU00047"/>
    </source>
</evidence>
<dbReference type="InterPro" id="IPR001878">
    <property type="entry name" value="Znf_CCHC"/>
</dbReference>
<evidence type="ECO:0000256" key="2">
    <source>
        <dbReference type="ARBA" id="ARBA00022723"/>
    </source>
</evidence>
<dbReference type="Gene3D" id="3.30.40.10">
    <property type="entry name" value="Zinc/RING finger domain, C3HC4 (zinc finger)"/>
    <property type="match status" value="1"/>
</dbReference>
<feature type="compositionally biased region" description="Polar residues" evidence="7">
    <location>
        <begin position="676"/>
        <end position="692"/>
    </location>
</feature>
<evidence type="ECO:0008006" key="13">
    <source>
        <dbReference type="Google" id="ProtNLM"/>
    </source>
</evidence>
<dbReference type="Gene3D" id="3.10.20.90">
    <property type="entry name" value="Phosphatidylinositol 3-kinase Catalytic Subunit, Chain A, domain 1"/>
    <property type="match status" value="1"/>
</dbReference>
<reference evidence="11" key="1">
    <citation type="submission" date="2021-09" db="EMBL/GenBank/DDBJ databases">
        <authorList>
            <consortium name="Pathogen Informatics"/>
        </authorList>
    </citation>
    <scope>NUCLEOTIDE SEQUENCE</scope>
</reference>
<comment type="subcellular location">
    <subcellularLocation>
        <location evidence="1">Nucleus</location>
    </subcellularLocation>
</comment>
<evidence type="ECO:0000256" key="4">
    <source>
        <dbReference type="ARBA" id="ARBA00022833"/>
    </source>
</evidence>
<comment type="caution">
    <text evidence="11">The sequence shown here is derived from an EMBL/GenBank/DDBJ whole genome shotgun (WGS) entry which is preliminary data.</text>
</comment>
<dbReference type="EMBL" id="CAKAEH010001230">
    <property type="protein sequence ID" value="CAG9533168.1"/>
    <property type="molecule type" value="Genomic_DNA"/>
</dbReference>
<dbReference type="GO" id="GO:0008270">
    <property type="term" value="F:zinc ion binding"/>
    <property type="evidence" value="ECO:0007669"/>
    <property type="project" value="UniProtKB-KW"/>
</dbReference>
<feature type="region of interest" description="Disordered" evidence="7">
    <location>
        <begin position="532"/>
        <end position="615"/>
    </location>
</feature>
<keyword evidence="4" id="KW-0862">Zinc</keyword>
<dbReference type="GO" id="GO:0006511">
    <property type="term" value="P:ubiquitin-dependent protein catabolic process"/>
    <property type="evidence" value="ECO:0007669"/>
    <property type="project" value="TreeGrafter"/>
</dbReference>
<name>A0A8J2M076_9BILA</name>
<keyword evidence="5" id="KW-0539">Nucleus</keyword>
<feature type="compositionally biased region" description="Basic residues" evidence="7">
    <location>
        <begin position="575"/>
        <end position="591"/>
    </location>
</feature>
<dbReference type="InterPro" id="IPR033489">
    <property type="entry name" value="RBBP6"/>
</dbReference>
<evidence type="ECO:0000256" key="1">
    <source>
        <dbReference type="ARBA" id="ARBA00004123"/>
    </source>
</evidence>
<feature type="compositionally biased region" description="Basic and acidic residues" evidence="7">
    <location>
        <begin position="1042"/>
        <end position="1051"/>
    </location>
</feature>
<accession>A0A8J2M076</accession>
<dbReference type="GO" id="GO:0006397">
    <property type="term" value="P:mRNA processing"/>
    <property type="evidence" value="ECO:0007669"/>
    <property type="project" value="InterPro"/>
</dbReference>
<dbReference type="InterPro" id="IPR036875">
    <property type="entry name" value="Znf_CCHC_sf"/>
</dbReference>
<dbReference type="OrthoDB" id="106784at2759"/>
<feature type="domain" description="DWNN" evidence="10">
    <location>
        <begin position="4"/>
        <end position="75"/>
    </location>
</feature>
<keyword evidence="3 6" id="KW-0863">Zinc-finger</keyword>
<dbReference type="Pfam" id="PF13923">
    <property type="entry name" value="zf-C3HC4_2"/>
    <property type="match status" value="1"/>
</dbReference>
<feature type="region of interest" description="Disordered" evidence="7">
    <location>
        <begin position="676"/>
        <end position="976"/>
    </location>
</feature>
<feature type="compositionally biased region" description="Acidic residues" evidence="7">
    <location>
        <begin position="838"/>
        <end position="848"/>
    </location>
</feature>
<feature type="compositionally biased region" description="Polar residues" evidence="7">
    <location>
        <begin position="1239"/>
        <end position="1249"/>
    </location>
</feature>
<feature type="compositionally biased region" description="Polar residues" evidence="7">
    <location>
        <begin position="1200"/>
        <end position="1213"/>
    </location>
</feature>
<proteinExistence type="predicted"/>
<dbReference type="InterPro" id="IPR014891">
    <property type="entry name" value="DWNN_domain"/>
</dbReference>
<dbReference type="PANTHER" id="PTHR15439">
    <property type="entry name" value="RETINOBLASTOMA-BINDING PROTEIN 6"/>
    <property type="match status" value="1"/>
</dbReference>